<dbReference type="EnsemblMetazoa" id="Aqu2.1.37250_001">
    <property type="protein sequence ID" value="Aqu2.1.37250_001"/>
    <property type="gene ID" value="Aqu2.1.37250"/>
</dbReference>
<accession>A0A1X7VAC0</accession>
<feature type="transmembrane region" description="Helical" evidence="1">
    <location>
        <begin position="33"/>
        <end position="52"/>
    </location>
</feature>
<keyword evidence="1" id="KW-1133">Transmembrane helix</keyword>
<evidence type="ECO:0000256" key="2">
    <source>
        <dbReference type="SAM" id="SignalP"/>
    </source>
</evidence>
<dbReference type="Pfam" id="PF15873">
    <property type="entry name" value="DUF4730"/>
    <property type="match status" value="1"/>
</dbReference>
<feature type="signal peptide" evidence="2">
    <location>
        <begin position="1"/>
        <end position="23"/>
    </location>
</feature>
<dbReference type="AlphaFoldDB" id="A0A1X7VAC0"/>
<proteinExistence type="predicted"/>
<feature type="chain" id="PRO_5010867749" evidence="2">
    <location>
        <begin position="24"/>
        <end position="59"/>
    </location>
</feature>
<reference evidence="3" key="1">
    <citation type="submission" date="2017-05" db="UniProtKB">
        <authorList>
            <consortium name="EnsemblMetazoa"/>
        </authorList>
    </citation>
    <scope>IDENTIFICATION</scope>
</reference>
<name>A0A1X7VAC0_AMPQE</name>
<evidence type="ECO:0000256" key="1">
    <source>
        <dbReference type="SAM" id="Phobius"/>
    </source>
</evidence>
<evidence type="ECO:0000313" key="3">
    <source>
        <dbReference type="EnsemblMetazoa" id="Aqu2.1.37250_001"/>
    </source>
</evidence>
<sequence length="59" mass="6449">MEKLLVLPLLLTLFSVFFQPVSAYRFGVGDGLAIVLFVVIGVIAICALLGWISRKRAGR</sequence>
<dbReference type="InParanoid" id="A0A1X7VAC0"/>
<keyword evidence="1" id="KW-0472">Membrane</keyword>
<dbReference type="InterPro" id="IPR031742">
    <property type="entry name" value="DUF4730"/>
</dbReference>
<keyword evidence="2" id="KW-0732">Signal</keyword>
<protein>
    <submittedName>
        <fullName evidence="3">Uncharacterized protein</fullName>
    </submittedName>
</protein>
<organism evidence="3">
    <name type="scientific">Amphimedon queenslandica</name>
    <name type="common">Sponge</name>
    <dbReference type="NCBI Taxonomy" id="400682"/>
    <lineage>
        <taxon>Eukaryota</taxon>
        <taxon>Metazoa</taxon>
        <taxon>Porifera</taxon>
        <taxon>Demospongiae</taxon>
        <taxon>Heteroscleromorpha</taxon>
        <taxon>Haplosclerida</taxon>
        <taxon>Niphatidae</taxon>
        <taxon>Amphimedon</taxon>
    </lineage>
</organism>
<keyword evidence="1" id="KW-0812">Transmembrane</keyword>